<dbReference type="GO" id="GO:0004252">
    <property type="term" value="F:serine-type endopeptidase activity"/>
    <property type="evidence" value="ECO:0007669"/>
    <property type="project" value="UniProtKB-UniRule"/>
</dbReference>
<feature type="active site" description="Charge relay system" evidence="15">
    <location>
        <position position="482"/>
    </location>
</feature>
<keyword evidence="6 15" id="KW-0645">Protease</keyword>
<keyword evidence="11 15" id="KW-0106">Calcium</keyword>
<dbReference type="Proteomes" id="UP000193067">
    <property type="component" value="Unassembled WGS sequence"/>
</dbReference>
<evidence type="ECO:0000256" key="14">
    <source>
        <dbReference type="ARBA" id="ARBA00023180"/>
    </source>
</evidence>
<dbReference type="CDD" id="cd11377">
    <property type="entry name" value="Pro-peptidase_S53"/>
    <property type="match status" value="1"/>
</dbReference>
<evidence type="ECO:0000256" key="6">
    <source>
        <dbReference type="ARBA" id="ARBA00022670"/>
    </source>
</evidence>
<keyword evidence="14" id="KW-0325">Glycoprotein</keyword>
<feature type="domain" description="Peptidase S53" evidence="17">
    <location>
        <begin position="211"/>
        <end position="565"/>
    </location>
</feature>
<evidence type="ECO:0000256" key="9">
    <source>
        <dbReference type="ARBA" id="ARBA00022801"/>
    </source>
</evidence>
<feature type="signal peptide" evidence="16">
    <location>
        <begin position="1"/>
        <end position="17"/>
    </location>
</feature>
<dbReference type="GO" id="GO:0008240">
    <property type="term" value="F:tripeptidyl-peptidase activity"/>
    <property type="evidence" value="ECO:0007669"/>
    <property type="project" value="UniProtKB-EC"/>
</dbReference>
<keyword evidence="5" id="KW-0964">Secreted</keyword>
<keyword evidence="19" id="KW-1185">Reference proteome</keyword>
<evidence type="ECO:0000256" key="8">
    <source>
        <dbReference type="ARBA" id="ARBA00022729"/>
    </source>
</evidence>
<evidence type="ECO:0000256" key="10">
    <source>
        <dbReference type="ARBA" id="ARBA00022825"/>
    </source>
</evidence>
<comment type="catalytic activity">
    <reaction evidence="1">
        <text>Release of an N-terminal tripeptide from a polypeptide.</text>
        <dbReference type="EC" id="3.4.14.10"/>
    </reaction>
</comment>
<feature type="active site" description="Charge relay system" evidence="15">
    <location>
        <position position="289"/>
    </location>
</feature>
<organism evidence="18 19">
    <name type="scientific">Trametes coccinea (strain BRFM310)</name>
    <name type="common">Pycnoporus coccineus</name>
    <dbReference type="NCBI Taxonomy" id="1353009"/>
    <lineage>
        <taxon>Eukaryota</taxon>
        <taxon>Fungi</taxon>
        <taxon>Dikarya</taxon>
        <taxon>Basidiomycota</taxon>
        <taxon>Agaricomycotina</taxon>
        <taxon>Agaricomycetes</taxon>
        <taxon>Polyporales</taxon>
        <taxon>Polyporaceae</taxon>
        <taxon>Trametes</taxon>
    </lineage>
</organism>
<evidence type="ECO:0000259" key="17">
    <source>
        <dbReference type="PROSITE" id="PS51695"/>
    </source>
</evidence>
<keyword evidence="7 15" id="KW-0479">Metal-binding</keyword>
<dbReference type="Gene3D" id="3.40.50.200">
    <property type="entry name" value="Peptidase S8/S53 domain"/>
    <property type="match status" value="1"/>
</dbReference>
<evidence type="ECO:0000256" key="5">
    <source>
        <dbReference type="ARBA" id="ARBA00022525"/>
    </source>
</evidence>
<proteinExistence type="predicted"/>
<dbReference type="InterPro" id="IPR050819">
    <property type="entry name" value="Tripeptidyl-peptidase_I"/>
</dbReference>
<feature type="binding site" evidence="15">
    <location>
        <position position="525"/>
    </location>
    <ligand>
        <name>Ca(2+)</name>
        <dbReference type="ChEBI" id="CHEBI:29108"/>
    </ligand>
</feature>
<dbReference type="CDD" id="cd04056">
    <property type="entry name" value="Peptidases_S53"/>
    <property type="match status" value="1"/>
</dbReference>
<dbReference type="PANTHER" id="PTHR14218:SF15">
    <property type="entry name" value="TRIPEPTIDYL-PEPTIDASE 1"/>
    <property type="match status" value="1"/>
</dbReference>
<dbReference type="GO" id="GO:0005576">
    <property type="term" value="C:extracellular region"/>
    <property type="evidence" value="ECO:0007669"/>
    <property type="project" value="UniProtKB-SubCell"/>
</dbReference>
<dbReference type="EMBL" id="KZ084098">
    <property type="protein sequence ID" value="OSD03924.1"/>
    <property type="molecule type" value="Genomic_DNA"/>
</dbReference>
<comment type="subcellular location">
    <subcellularLocation>
        <location evidence="3">Secreted</location>
        <location evidence="3">Extracellular space</location>
    </subcellularLocation>
</comment>
<dbReference type="FunFam" id="3.40.50.200:FF:000015">
    <property type="entry name" value="Tripeptidyl peptidase A"/>
    <property type="match status" value="1"/>
</dbReference>
<dbReference type="InterPro" id="IPR015366">
    <property type="entry name" value="S53_propep"/>
</dbReference>
<dbReference type="SUPFAM" id="SSF54897">
    <property type="entry name" value="Protease propeptides/inhibitors"/>
    <property type="match status" value="1"/>
</dbReference>
<dbReference type="InterPro" id="IPR030400">
    <property type="entry name" value="Sedolisin_dom"/>
</dbReference>
<comment type="cofactor">
    <cofactor evidence="15">
        <name>Ca(2+)</name>
        <dbReference type="ChEBI" id="CHEBI:29108"/>
    </cofactor>
    <text evidence="15">Binds 1 Ca(2+) ion per subunit.</text>
</comment>
<dbReference type="Pfam" id="PF00082">
    <property type="entry name" value="Peptidase_S8"/>
    <property type="match status" value="1"/>
</dbReference>
<dbReference type="PANTHER" id="PTHR14218">
    <property type="entry name" value="PROTEASE S8 TRIPEPTIDYL PEPTIDASE I CLN2"/>
    <property type="match status" value="1"/>
</dbReference>
<gene>
    <name evidence="18" type="ORF">PYCCODRAFT_1364813</name>
</gene>
<dbReference type="STRING" id="1353009.A0A1Y2ITG1"/>
<dbReference type="Pfam" id="PF09286">
    <property type="entry name" value="Pro-kuma_activ"/>
    <property type="match status" value="1"/>
</dbReference>
<dbReference type="GO" id="GO:0006508">
    <property type="term" value="P:proteolysis"/>
    <property type="evidence" value="ECO:0007669"/>
    <property type="project" value="UniProtKB-KW"/>
</dbReference>
<dbReference type="EC" id="3.4.14.10" evidence="4"/>
<evidence type="ECO:0000256" key="11">
    <source>
        <dbReference type="ARBA" id="ARBA00022837"/>
    </source>
</evidence>
<dbReference type="SUPFAM" id="SSF52743">
    <property type="entry name" value="Subtilisin-like"/>
    <property type="match status" value="1"/>
</dbReference>
<evidence type="ECO:0000256" key="1">
    <source>
        <dbReference type="ARBA" id="ARBA00001910"/>
    </source>
</evidence>
<sequence length="565" mass="58532">MVAAGLLALSFFTLALGAPLAREPLHVHDSRSAAPQGFKASSAPHPDTVLNLRIALKQSDPTGLIEKLYDVSTPGSSNYRKFLSKAELEKYTAPSAESLAAVTSWLASNGVKATPGATNQWLNIEVPVATANAMLDTEFSVFEHQDTGISAIRTLSYSVPASVKPHLDFIYPATSFPVNANKAASRVYFASSAHNSTHERRASVDASCNDAITPSCLQALYNLPTTPATQSSNTLAVTSIEASSASKSDLSSFLSQFRTDMPSTTAFSVQSIDGGQNVESQASVEGSLDIQYTVGMATNVPTKFFTVGSDNGGDLTGFLDLVNTLIAQDSPPTVFTTSFGFPEGLVSQDIATNLCNAYAQLGARGTSILFSSGDSGVDDGEGGDCTVFRPTFPSGCPFVTVVGATQGTSPETAASLSSGGFSNIFPAPQYQSDAISSYLSTLGSTNSGLFNTSGRAYPDVSASGINYQVTINGTVTSVSGTSASTPVFASTIALLNDRLIAAGKPAMGFLNPFLYSSGKSALNDVTSGNNPGCGTNGFPAAAGWDPVTGLGTPDFNKLLSLLQVQ</sequence>
<evidence type="ECO:0000256" key="13">
    <source>
        <dbReference type="ARBA" id="ARBA00023145"/>
    </source>
</evidence>
<dbReference type="OrthoDB" id="409122at2759"/>
<dbReference type="PROSITE" id="PS51695">
    <property type="entry name" value="SEDOLISIN"/>
    <property type="match status" value="1"/>
</dbReference>
<feature type="binding site" evidence="15">
    <location>
        <position position="524"/>
    </location>
    <ligand>
        <name>Ca(2+)</name>
        <dbReference type="ChEBI" id="CHEBI:29108"/>
    </ligand>
</feature>
<dbReference type="GO" id="GO:0046872">
    <property type="term" value="F:metal ion binding"/>
    <property type="evidence" value="ECO:0007669"/>
    <property type="project" value="UniProtKB-UniRule"/>
</dbReference>
<evidence type="ECO:0000256" key="12">
    <source>
        <dbReference type="ARBA" id="ARBA00023026"/>
    </source>
</evidence>
<dbReference type="InterPro" id="IPR000209">
    <property type="entry name" value="Peptidase_S8/S53_dom"/>
</dbReference>
<dbReference type="SMART" id="SM00944">
    <property type="entry name" value="Pro-kuma_activ"/>
    <property type="match status" value="1"/>
</dbReference>
<dbReference type="AlphaFoldDB" id="A0A1Y2ITG1"/>
<evidence type="ECO:0000256" key="4">
    <source>
        <dbReference type="ARBA" id="ARBA00012462"/>
    </source>
</evidence>
<name>A0A1Y2ITG1_TRAC3</name>
<dbReference type="InterPro" id="IPR036852">
    <property type="entry name" value="Peptidase_S8/S53_dom_sf"/>
</dbReference>
<keyword evidence="13" id="KW-0865">Zymogen</keyword>
<feature type="binding site" evidence="15">
    <location>
        <position position="545"/>
    </location>
    <ligand>
        <name>Ca(2+)</name>
        <dbReference type="ChEBI" id="CHEBI:29108"/>
    </ligand>
</feature>
<evidence type="ECO:0000313" key="19">
    <source>
        <dbReference type="Proteomes" id="UP000193067"/>
    </source>
</evidence>
<evidence type="ECO:0000256" key="7">
    <source>
        <dbReference type="ARBA" id="ARBA00022723"/>
    </source>
</evidence>
<keyword evidence="9 15" id="KW-0378">Hydrolase</keyword>
<evidence type="ECO:0000313" key="18">
    <source>
        <dbReference type="EMBL" id="OSD03924.1"/>
    </source>
</evidence>
<reference evidence="18 19" key="1">
    <citation type="journal article" date="2015" name="Biotechnol. Biofuels">
        <title>Enhanced degradation of softwood versus hardwood by the white-rot fungus Pycnoporus coccineus.</title>
        <authorList>
            <person name="Couturier M."/>
            <person name="Navarro D."/>
            <person name="Chevret D."/>
            <person name="Henrissat B."/>
            <person name="Piumi F."/>
            <person name="Ruiz-Duenas F.J."/>
            <person name="Martinez A.T."/>
            <person name="Grigoriev I.V."/>
            <person name="Riley R."/>
            <person name="Lipzen A."/>
            <person name="Berrin J.G."/>
            <person name="Master E.R."/>
            <person name="Rosso M.N."/>
        </authorList>
    </citation>
    <scope>NUCLEOTIDE SEQUENCE [LARGE SCALE GENOMIC DNA]</scope>
    <source>
        <strain evidence="18 19">BRFM310</strain>
    </source>
</reference>
<comment type="function">
    <text evidence="2">Secreted tripeptidyl-peptidase which degrades proteins at acidic pHs and is involved in virulence.</text>
</comment>
<evidence type="ECO:0000256" key="2">
    <source>
        <dbReference type="ARBA" id="ARBA00002451"/>
    </source>
</evidence>
<keyword evidence="10 15" id="KW-0720">Serine protease</keyword>
<keyword evidence="8 16" id="KW-0732">Signal</keyword>
<feature type="active site" description="Charge relay system" evidence="15">
    <location>
        <position position="285"/>
    </location>
</feature>
<feature type="chain" id="PRO_5013186494" description="tripeptidyl-peptidase II" evidence="16">
    <location>
        <begin position="18"/>
        <end position="565"/>
    </location>
</feature>
<feature type="binding site" evidence="15">
    <location>
        <position position="543"/>
    </location>
    <ligand>
        <name>Ca(2+)</name>
        <dbReference type="ChEBI" id="CHEBI:29108"/>
    </ligand>
</feature>
<evidence type="ECO:0000256" key="3">
    <source>
        <dbReference type="ARBA" id="ARBA00004239"/>
    </source>
</evidence>
<accession>A0A1Y2ITG1</accession>
<keyword evidence="12" id="KW-0843">Virulence</keyword>
<evidence type="ECO:0000256" key="16">
    <source>
        <dbReference type="SAM" id="SignalP"/>
    </source>
</evidence>
<evidence type="ECO:0000256" key="15">
    <source>
        <dbReference type="PROSITE-ProRule" id="PRU01032"/>
    </source>
</evidence>
<protein>
    <recommendedName>
        <fullName evidence="4">tripeptidyl-peptidase II</fullName>
        <ecNumber evidence="4">3.4.14.10</ecNumber>
    </recommendedName>
</protein>